<keyword evidence="4 8" id="KW-0413">Isomerase</keyword>
<dbReference type="InterPro" id="IPR050343">
    <property type="entry name" value="RsuA_PseudoU_synthase"/>
</dbReference>
<dbReference type="EC" id="5.4.99.-" evidence="8"/>
<dbReference type="CDD" id="cd00165">
    <property type="entry name" value="S4"/>
    <property type="match status" value="1"/>
</dbReference>
<sequence>MRRPECSSTTWGCAACPNCRPLLKSKGCWILSTRRRKPDPPWAGQPSSGLPRPRKPGVVGPGGPRGPSPRRHRDDNRDIDGNGPPAGGERAVPGERSPGPGGTSARRGPGGDYLSGSGRGGRRGEEPEVVLVRPERLHKVMAQAGVGSRREIEDWIQSGRVSVNGLPAAVGQKVSAVDKVRVNGRLVALRMKHRAPRVLLYHKPEGEIVSRDDPQGRPSVFDRLPKLRGGRWVAVGRLDINTSGLLVFTTSGELANRLMHPRYGLEREYAVRLVGSLTAEQRDTLLSGVALEDGEARFGSVFDKGGEGSNHWYHVTIGEGRNREVRRMFEALGLTVSRLMRVRYGPIQLPPRLKRGMTADMPEAEVAALERQLLSRQPDRVSAKAGKPAAPQPGRRGPAATGLERASRRSRAAR</sequence>
<dbReference type="InterPro" id="IPR036986">
    <property type="entry name" value="S4_RNA-bd_sf"/>
</dbReference>
<dbReference type="Gene3D" id="3.30.70.580">
    <property type="entry name" value="Pseudouridine synthase I, catalytic domain, N-terminal subdomain"/>
    <property type="match status" value="1"/>
</dbReference>
<dbReference type="Pfam" id="PF00849">
    <property type="entry name" value="PseudoU_synth_2"/>
    <property type="match status" value="1"/>
</dbReference>
<dbReference type="InterPro" id="IPR000748">
    <property type="entry name" value="PsdUridine_synth_RsuA/RluB/E/F"/>
</dbReference>
<feature type="domain" description="RNA-binding S4" evidence="10">
    <location>
        <begin position="135"/>
        <end position="196"/>
    </location>
</feature>
<dbReference type="SMART" id="SM00363">
    <property type="entry name" value="S4"/>
    <property type="match status" value="1"/>
</dbReference>
<evidence type="ECO:0000256" key="8">
    <source>
        <dbReference type="RuleBase" id="RU003887"/>
    </source>
</evidence>
<evidence type="ECO:0000256" key="5">
    <source>
        <dbReference type="ARBA" id="ARBA00036944"/>
    </source>
</evidence>
<feature type="region of interest" description="Disordered" evidence="9">
    <location>
        <begin position="374"/>
        <end position="414"/>
    </location>
</feature>
<feature type="compositionally biased region" description="Low complexity" evidence="9">
    <location>
        <begin position="383"/>
        <end position="402"/>
    </location>
</feature>
<comment type="caution">
    <text evidence="11">The sequence shown here is derived from an EMBL/GenBank/DDBJ whole genome shotgun (WGS) entry which is preliminary data.</text>
</comment>
<dbReference type="PANTHER" id="PTHR47683">
    <property type="entry name" value="PSEUDOURIDINE SYNTHASE FAMILY PROTEIN-RELATED"/>
    <property type="match status" value="1"/>
</dbReference>
<dbReference type="Gene3D" id="3.30.70.1560">
    <property type="entry name" value="Alpha-L RNA-binding motif"/>
    <property type="match status" value="1"/>
</dbReference>
<reference evidence="11" key="1">
    <citation type="submission" date="2020-10" db="EMBL/GenBank/DDBJ databases">
        <title>Connecting structure to function with the recovery of over 1000 high-quality activated sludge metagenome-assembled genomes encoding full-length rRNA genes using long-read sequencing.</title>
        <authorList>
            <person name="Singleton C.M."/>
            <person name="Petriglieri F."/>
            <person name="Kristensen J.M."/>
            <person name="Kirkegaard R.H."/>
            <person name="Michaelsen T.Y."/>
            <person name="Andersen M.H."/>
            <person name="Karst S.M."/>
            <person name="Dueholm M.S."/>
            <person name="Nielsen P.H."/>
            <person name="Albertsen M."/>
        </authorList>
    </citation>
    <scope>NUCLEOTIDE SEQUENCE</scope>
    <source>
        <strain evidence="11">Bjer_18-Q3-R1-45_BAT3C.347</strain>
    </source>
</reference>
<dbReference type="AlphaFoldDB" id="A0A9D7HTJ2"/>
<evidence type="ECO:0000256" key="2">
    <source>
        <dbReference type="ARBA" id="ARBA00022552"/>
    </source>
</evidence>
<keyword evidence="3 7" id="KW-0694">RNA-binding</keyword>
<name>A0A9D7HTJ2_9PROT</name>
<dbReference type="GO" id="GO:0003723">
    <property type="term" value="F:RNA binding"/>
    <property type="evidence" value="ECO:0007669"/>
    <property type="project" value="UniProtKB-KW"/>
</dbReference>
<dbReference type="InterPro" id="IPR020103">
    <property type="entry name" value="PsdUridine_synth_cat_dom_sf"/>
</dbReference>
<dbReference type="EMBL" id="JADJEV010000003">
    <property type="protein sequence ID" value="MBK6972745.1"/>
    <property type="molecule type" value="Genomic_DNA"/>
</dbReference>
<dbReference type="InterPro" id="IPR020094">
    <property type="entry name" value="TruA/RsuA/RluB/E/F_N"/>
</dbReference>
<protein>
    <recommendedName>
        <fullName evidence="8">Pseudouridine synthase</fullName>
        <ecNumber evidence="8">5.4.99.-</ecNumber>
    </recommendedName>
</protein>
<feature type="compositionally biased region" description="Gly residues" evidence="9">
    <location>
        <begin position="108"/>
        <end position="119"/>
    </location>
</feature>
<evidence type="ECO:0000256" key="9">
    <source>
        <dbReference type="SAM" id="MobiDB-lite"/>
    </source>
</evidence>
<proteinExistence type="inferred from homology"/>
<evidence type="ECO:0000256" key="4">
    <source>
        <dbReference type="ARBA" id="ARBA00023235"/>
    </source>
</evidence>
<keyword evidence="2" id="KW-0698">rRNA processing</keyword>
<dbReference type="Pfam" id="PF01479">
    <property type="entry name" value="S4"/>
    <property type="match status" value="1"/>
</dbReference>
<evidence type="ECO:0000256" key="7">
    <source>
        <dbReference type="PROSITE-ProRule" id="PRU00182"/>
    </source>
</evidence>
<evidence type="ECO:0000256" key="1">
    <source>
        <dbReference type="ARBA" id="ARBA00008348"/>
    </source>
</evidence>
<evidence type="ECO:0000256" key="3">
    <source>
        <dbReference type="ARBA" id="ARBA00022884"/>
    </source>
</evidence>
<dbReference type="NCBIfam" id="TIGR00093">
    <property type="entry name" value="pseudouridine synthase"/>
    <property type="match status" value="1"/>
</dbReference>
<comment type="function">
    <text evidence="6">Responsible for synthesis of pseudouridine from uracil-2605 in 23S ribosomal RNA.</text>
</comment>
<dbReference type="PROSITE" id="PS50889">
    <property type="entry name" value="S4"/>
    <property type="match status" value="1"/>
</dbReference>
<dbReference type="PROSITE" id="PS01149">
    <property type="entry name" value="PSI_RSU"/>
    <property type="match status" value="1"/>
</dbReference>
<dbReference type="FunFam" id="3.10.290.10:FF:000003">
    <property type="entry name" value="Pseudouridine synthase"/>
    <property type="match status" value="1"/>
</dbReference>
<dbReference type="GO" id="GO:0005829">
    <property type="term" value="C:cytosol"/>
    <property type="evidence" value="ECO:0007669"/>
    <property type="project" value="UniProtKB-ARBA"/>
</dbReference>
<feature type="region of interest" description="Disordered" evidence="9">
    <location>
        <begin position="34"/>
        <end position="129"/>
    </location>
</feature>
<evidence type="ECO:0000313" key="11">
    <source>
        <dbReference type="EMBL" id="MBK6972745.1"/>
    </source>
</evidence>
<dbReference type="FunFam" id="3.30.70.1560:FF:000001">
    <property type="entry name" value="Pseudouridine synthase"/>
    <property type="match status" value="1"/>
</dbReference>
<dbReference type="SUPFAM" id="SSF55174">
    <property type="entry name" value="Alpha-L RNA-binding motif"/>
    <property type="match status" value="1"/>
</dbReference>
<comment type="similarity">
    <text evidence="1 8">Belongs to the pseudouridine synthase RsuA family.</text>
</comment>
<dbReference type="InterPro" id="IPR006145">
    <property type="entry name" value="PsdUridine_synth_RsuA/RluA"/>
</dbReference>
<dbReference type="NCBIfam" id="NF007976">
    <property type="entry name" value="PRK10700.1"/>
    <property type="match status" value="1"/>
</dbReference>
<dbReference type="PANTHER" id="PTHR47683:SF3">
    <property type="entry name" value="RIBOSOMAL LARGE SUBUNIT PSEUDOURIDINE SYNTHASE B"/>
    <property type="match status" value="1"/>
</dbReference>
<dbReference type="Proteomes" id="UP000807785">
    <property type="component" value="Unassembled WGS sequence"/>
</dbReference>
<dbReference type="CDD" id="cd02556">
    <property type="entry name" value="PseudoU_synth_RluB"/>
    <property type="match status" value="1"/>
</dbReference>
<dbReference type="SUPFAM" id="SSF55120">
    <property type="entry name" value="Pseudouridine synthase"/>
    <property type="match status" value="1"/>
</dbReference>
<accession>A0A9D7HTJ2</accession>
<dbReference type="GO" id="GO:0000455">
    <property type="term" value="P:enzyme-directed rRNA pseudouridine synthesis"/>
    <property type="evidence" value="ECO:0007669"/>
    <property type="project" value="UniProtKB-ARBA"/>
</dbReference>
<evidence type="ECO:0000259" key="10">
    <source>
        <dbReference type="SMART" id="SM00363"/>
    </source>
</evidence>
<evidence type="ECO:0000256" key="6">
    <source>
        <dbReference type="ARBA" id="ARBA00037383"/>
    </source>
</evidence>
<dbReference type="GO" id="GO:0160139">
    <property type="term" value="F:23S rRNA pseudouridine(2605) synthase activity"/>
    <property type="evidence" value="ECO:0007669"/>
    <property type="project" value="UniProtKB-EC"/>
</dbReference>
<comment type="catalytic activity">
    <reaction evidence="5">
        <text>uridine(2605) in 23S rRNA = pseudouridine(2605) in 23S rRNA</text>
        <dbReference type="Rhea" id="RHEA:42520"/>
        <dbReference type="Rhea" id="RHEA-COMP:10095"/>
        <dbReference type="Rhea" id="RHEA-COMP:10096"/>
        <dbReference type="ChEBI" id="CHEBI:65314"/>
        <dbReference type="ChEBI" id="CHEBI:65315"/>
        <dbReference type="EC" id="5.4.99.22"/>
    </reaction>
</comment>
<evidence type="ECO:0000313" key="12">
    <source>
        <dbReference type="Proteomes" id="UP000807785"/>
    </source>
</evidence>
<gene>
    <name evidence="11" type="ORF">IPH26_07230</name>
</gene>
<dbReference type="FunFam" id="3.30.70.580:FF:000009">
    <property type="entry name" value="Pseudouridine synthase"/>
    <property type="match status" value="1"/>
</dbReference>
<dbReference type="Gene3D" id="3.10.290.10">
    <property type="entry name" value="RNA-binding S4 domain"/>
    <property type="match status" value="1"/>
</dbReference>
<dbReference type="InterPro" id="IPR018496">
    <property type="entry name" value="PsdUridine_synth_RsuA/RluB_CS"/>
</dbReference>
<dbReference type="InterPro" id="IPR002942">
    <property type="entry name" value="S4_RNA-bd"/>
</dbReference>
<organism evidence="11 12">
    <name type="scientific">Candidatus Methylophosphatis roskildensis</name>
    <dbReference type="NCBI Taxonomy" id="2899263"/>
    <lineage>
        <taxon>Bacteria</taxon>
        <taxon>Pseudomonadati</taxon>
        <taxon>Pseudomonadota</taxon>
        <taxon>Betaproteobacteria</taxon>
        <taxon>Nitrosomonadales</taxon>
        <taxon>Sterolibacteriaceae</taxon>
        <taxon>Candidatus Methylophosphatis</taxon>
    </lineage>
</organism>
<dbReference type="InterPro" id="IPR042092">
    <property type="entry name" value="PsdUridine_s_RsuA/RluB/E/F_cat"/>
</dbReference>